<feature type="compositionally biased region" description="Polar residues" evidence="1">
    <location>
        <begin position="731"/>
        <end position="747"/>
    </location>
</feature>
<feature type="compositionally biased region" description="Polar residues" evidence="1">
    <location>
        <begin position="704"/>
        <end position="718"/>
    </location>
</feature>
<evidence type="ECO:0000313" key="3">
    <source>
        <dbReference type="Proteomes" id="UP001329825"/>
    </source>
</evidence>
<feature type="compositionally biased region" description="Gly residues" evidence="1">
    <location>
        <begin position="79"/>
        <end position="90"/>
    </location>
</feature>
<feature type="compositionally biased region" description="Low complexity" evidence="1">
    <location>
        <begin position="242"/>
        <end position="251"/>
    </location>
</feature>
<feature type="compositionally biased region" description="Low complexity" evidence="1">
    <location>
        <begin position="748"/>
        <end position="767"/>
    </location>
</feature>
<gene>
    <name evidence="2" type="ORF">IL334_005949</name>
</gene>
<feature type="region of interest" description="Disordered" evidence="1">
    <location>
        <begin position="336"/>
        <end position="357"/>
    </location>
</feature>
<dbReference type="Gene3D" id="1.20.58.80">
    <property type="entry name" value="Phosphotransferase system, lactose/cellobiose-type IIA subunit"/>
    <property type="match status" value="1"/>
</dbReference>
<feature type="compositionally biased region" description="Polar residues" evidence="1">
    <location>
        <begin position="441"/>
        <end position="450"/>
    </location>
</feature>
<dbReference type="InterPro" id="IPR036181">
    <property type="entry name" value="MIT_dom_sf"/>
</dbReference>
<protein>
    <recommendedName>
        <fullName evidence="4">MIT domain-containing protein</fullName>
    </recommendedName>
</protein>
<feature type="region of interest" description="Disordered" evidence="1">
    <location>
        <begin position="1"/>
        <end position="293"/>
    </location>
</feature>
<dbReference type="PANTHER" id="PTHR37327:SF1">
    <property type="entry name" value="MICROTUBULE INTERACTING AND TRANSPORT DOMAIN-CONTAINING PROTEIN"/>
    <property type="match status" value="1"/>
</dbReference>
<feature type="compositionally biased region" description="Low complexity" evidence="1">
    <location>
        <begin position="118"/>
        <end position="160"/>
    </location>
</feature>
<dbReference type="EMBL" id="CP141888">
    <property type="protein sequence ID" value="WRT68967.1"/>
    <property type="molecule type" value="Genomic_DNA"/>
</dbReference>
<feature type="region of interest" description="Disordered" evidence="1">
    <location>
        <begin position="1022"/>
        <end position="1047"/>
    </location>
</feature>
<feature type="region of interest" description="Disordered" evidence="1">
    <location>
        <begin position="509"/>
        <end position="601"/>
    </location>
</feature>
<feature type="region of interest" description="Disordered" evidence="1">
    <location>
        <begin position="694"/>
        <end position="718"/>
    </location>
</feature>
<name>A0ABZ1D8J2_9TREE</name>
<feature type="region of interest" description="Disordered" evidence="1">
    <location>
        <begin position="731"/>
        <end position="784"/>
    </location>
</feature>
<feature type="compositionally biased region" description="Polar residues" evidence="1">
    <location>
        <begin position="228"/>
        <end position="241"/>
    </location>
</feature>
<keyword evidence="3" id="KW-1185">Reference proteome</keyword>
<feature type="compositionally biased region" description="Pro residues" evidence="1">
    <location>
        <begin position="98"/>
        <end position="117"/>
    </location>
</feature>
<feature type="region of interest" description="Disordered" evidence="1">
    <location>
        <begin position="379"/>
        <end position="457"/>
    </location>
</feature>
<feature type="compositionally biased region" description="Polar residues" evidence="1">
    <location>
        <begin position="176"/>
        <end position="194"/>
    </location>
</feature>
<reference evidence="2 3" key="1">
    <citation type="submission" date="2024-01" db="EMBL/GenBank/DDBJ databases">
        <title>Comparative genomics of Cryptococcus and Kwoniella reveals pathogenesis evolution and contrasting modes of karyotype evolution via chromosome fusion or intercentromeric recombination.</title>
        <authorList>
            <person name="Coelho M.A."/>
            <person name="David-Palma M."/>
            <person name="Shea T."/>
            <person name="Bowers K."/>
            <person name="McGinley-Smith S."/>
            <person name="Mohammad A.W."/>
            <person name="Gnirke A."/>
            <person name="Yurkov A.M."/>
            <person name="Nowrousian M."/>
            <person name="Sun S."/>
            <person name="Cuomo C.A."/>
            <person name="Heitman J."/>
        </authorList>
    </citation>
    <scope>NUCLEOTIDE SEQUENCE [LARGE SCALE GENOMIC DNA]</scope>
    <source>
        <strain evidence="2">CBS 11374</strain>
    </source>
</reference>
<feature type="compositionally biased region" description="Polar residues" evidence="1">
    <location>
        <begin position="1"/>
        <end position="11"/>
    </location>
</feature>
<feature type="region of interest" description="Disordered" evidence="1">
    <location>
        <begin position="616"/>
        <end position="667"/>
    </location>
</feature>
<dbReference type="RefSeq" id="XP_062793706.1">
    <property type="nucleotide sequence ID" value="XM_062937655.1"/>
</dbReference>
<dbReference type="Proteomes" id="UP001329825">
    <property type="component" value="Chromosome 8"/>
</dbReference>
<dbReference type="PANTHER" id="PTHR37327">
    <property type="entry name" value="CHROMOSOME 1, WHOLE GENOME SHOTGUN SEQUENCE"/>
    <property type="match status" value="1"/>
</dbReference>
<organism evidence="2 3">
    <name type="scientific">Kwoniella shivajii</name>
    <dbReference type="NCBI Taxonomy" id="564305"/>
    <lineage>
        <taxon>Eukaryota</taxon>
        <taxon>Fungi</taxon>
        <taxon>Dikarya</taxon>
        <taxon>Basidiomycota</taxon>
        <taxon>Agaricomycotina</taxon>
        <taxon>Tremellomycetes</taxon>
        <taxon>Tremellales</taxon>
        <taxon>Cryptococcaceae</taxon>
        <taxon>Kwoniella</taxon>
    </lineage>
</organism>
<dbReference type="SUPFAM" id="SSF116846">
    <property type="entry name" value="MIT domain"/>
    <property type="match status" value="1"/>
</dbReference>
<dbReference type="GeneID" id="87958079"/>
<feature type="compositionally biased region" description="Pro residues" evidence="1">
    <location>
        <begin position="161"/>
        <end position="174"/>
    </location>
</feature>
<proteinExistence type="predicted"/>
<feature type="compositionally biased region" description="Polar residues" evidence="1">
    <location>
        <begin position="509"/>
        <end position="526"/>
    </location>
</feature>
<evidence type="ECO:0000256" key="1">
    <source>
        <dbReference type="SAM" id="MobiDB-lite"/>
    </source>
</evidence>
<feature type="compositionally biased region" description="Low complexity" evidence="1">
    <location>
        <begin position="1023"/>
        <end position="1047"/>
    </location>
</feature>
<evidence type="ECO:0000313" key="2">
    <source>
        <dbReference type="EMBL" id="WRT68967.1"/>
    </source>
</evidence>
<feature type="region of interest" description="Disordered" evidence="1">
    <location>
        <begin position="814"/>
        <end position="874"/>
    </location>
</feature>
<feature type="compositionally biased region" description="Low complexity" evidence="1">
    <location>
        <begin position="37"/>
        <end position="55"/>
    </location>
</feature>
<feature type="compositionally biased region" description="Polar residues" evidence="1">
    <location>
        <begin position="815"/>
        <end position="824"/>
    </location>
</feature>
<accession>A0ABZ1D8J2</accession>
<feature type="compositionally biased region" description="Polar residues" evidence="1">
    <location>
        <begin position="542"/>
        <end position="574"/>
    </location>
</feature>
<sequence>MEDMSTITTKNDGYELNSGDRNRTISQSSIRLNDVESSNINSSYTYTYTNRNSPNPSTPEQNTVSLDEGYLGVSNHSTYGGGGGGGGGGRSSRMIGKSPPPPPGPPPSDPPPLPPGPSSSSATSSTSAHPFASTRPRPSARLSSLSSVRKASLIPSRPSSPAGPPPTSQLPPIPTHSHSTKSPPNEIHTASNSDARPKHGRQSSSSSRSVIGNPPSTPPSVSPRSSSLFNTNANSQAGPSGTSTSTSTSTSNSAEGLGTPIALNRKLQENENDRSQISTAPGNASKPPRTPSRHLLQTALDLAQKAVEMDKNNDVLGALAAYREAVNRLKSVMERVGVESTSDKKGGRKGKSEEEGRTLRGIHDAYVARIQLLSSYETNDEIGTGPSSEAGPSDYGSSSRTQHPHPSVSTTTLTPADEATPRPSLDDGGMTGIGNLMLSDNGDQSFDTSGSIPSPAESQAAAISQQIAHSNHADRLISPPSIDATLYLGGPSPTLPTINHSTKEDLSLQQALDQAANASASSSTPLRGSIPNLGLGYPTSPPNMVQHTPANTSTPMPIKSHVSTRSISETDTGGSPSPSKSRLKRPNRPSMGLDMEADLTGIDGVDDGVEMLARTPRESHIPSGSFRNERRSSTASQGVIPPSPRSIHSNSNDERDRPLPPLPHSAPMIDPMTGLPIMNDRKTNLIGVSKPLPTPAPTGALLVSPTTDQGTISQRRQSRPLSGTLSALMNHDQQSQASTQFPTQPQFSVSSSNSSIRSISQTSVSTRVRAKSQPGQRPINDNGPIIPPIPSGQIRHKASFSSSSQLGIGIIPQIPRQSSTTSPGNLRIDTAHNNGKEHGQGKLAPPLNITARSGSPRSLPPLPDTAISGSLMSPMPELQPSEVIHRPFHLLRVLHSSMDPESAGSYMTGTIHVPSAVWNPSNWSKTSKSQLTPPKIIAQEIKVKCMESLILHLESIRITGQSFFNGPKTKKRVNGGGIEGNKIAEEFCLSLDELDEEMDITCKLLSKNGVLSNNSNSNFASWKSGNNNGNIHNSGKSKSLKGSSWSSRISRSVDKMTSSSRNSNNDKLNSDSTDKYVDLLSNLCMGVQVINDHLLNFTSGECTPAYAALPEKPYRNIESRLRRTADFVGMIIVPFVLDDFKQFFLRYLKGGVKYLED</sequence>
<evidence type="ECO:0008006" key="4">
    <source>
        <dbReference type="Google" id="ProtNLM"/>
    </source>
</evidence>